<dbReference type="Proteomes" id="UP000053328">
    <property type="component" value="Unassembled WGS sequence"/>
</dbReference>
<reference evidence="2 3" key="1">
    <citation type="submission" date="2015-01" db="EMBL/GenBank/DDBJ databases">
        <title>The Genome Sequence of Exophiala spinifera CBS89968.</title>
        <authorList>
            <consortium name="The Broad Institute Genomics Platform"/>
            <person name="Cuomo C."/>
            <person name="de Hoog S."/>
            <person name="Gorbushina A."/>
            <person name="Stielow B."/>
            <person name="Teixiera M."/>
            <person name="Abouelleil A."/>
            <person name="Chapman S.B."/>
            <person name="Priest M."/>
            <person name="Young S.K."/>
            <person name="Wortman J."/>
            <person name="Nusbaum C."/>
            <person name="Birren B."/>
        </authorList>
    </citation>
    <scope>NUCLEOTIDE SEQUENCE [LARGE SCALE GENOMIC DNA]</scope>
    <source>
        <strain evidence="2 3">CBS 89968</strain>
    </source>
</reference>
<gene>
    <name evidence="2" type="ORF">PV08_02615</name>
</gene>
<evidence type="ECO:0000313" key="3">
    <source>
        <dbReference type="Proteomes" id="UP000053328"/>
    </source>
</evidence>
<evidence type="ECO:0000256" key="1">
    <source>
        <dbReference type="SAM" id="Coils"/>
    </source>
</evidence>
<sequence>MGDDQLDESKTAVTAAMGPDDCFRGLLQYRDAHIVRVPTPNNDGEEDLRLPAADSISNQPAIDFHAELKHHLDHITAEADLDLCDPHRVEILDDLAADEDIIEPQTSNISRVDYATIDESVLDPFDDYTPGWEIFRKGAPRETVATDISAETVAYLFAEQAAGKLDPDDFRQLLSFLNQKPRSGDLGELKELTHKNLESFYDKNADLGLVLHVASTEDEIEGFWDVESRTIQLLIEKGVLDQDDFVFAFDWHWRAEGKRSKRKGPCPTTAWSRQLRLLHNTFSAALLEQLPLPLLIVSGACPVRQYWNTLPPAARHVELKISIPDPPGPNAEIVFYLDFRESGLRRIVACVDHPSAVFFRRQNYHVNIRLDAVFNFFLWLNGKNYDETTFTGRRAGKSAGLRCPQPWKELHEYNKKEKALGRYLVHSDYEQSFLLWARKYLEDDPSAILERGDSLAARVDHQFKKHVRLALAKRYGLEYAEYWHNKKPKVTVATGPTRIQLYIDPGKPALQLKGPWELGAMINTSLLDLTIKFRDDHVALYLGLRKVFGQSRKSLTEVGTQVTEWDQQFEKELRRSRLVGNDLEKQGSATSLLSESTRQTQAPATEVWVTRRNRGEHKHLHLCIRSKHLVGKMAGVEPWDGTCRTGCVLQEEQAKASTKMHDDIDNEQAKSANTLKTHRSDYHKAYYEANKEEKQAKNRAYYERNRAEQNEKAKIRMRALRQQRKAAFETGAAVVSKPNVD</sequence>
<feature type="coiled-coil region" evidence="1">
    <location>
        <begin position="690"/>
        <end position="730"/>
    </location>
</feature>
<dbReference type="EMBL" id="KN847493">
    <property type="protein sequence ID" value="KIW18327.1"/>
    <property type="molecule type" value="Genomic_DNA"/>
</dbReference>
<protein>
    <submittedName>
        <fullName evidence="2">Uncharacterized protein</fullName>
    </submittedName>
</protein>
<organism evidence="2 3">
    <name type="scientific">Exophiala spinifera</name>
    <dbReference type="NCBI Taxonomy" id="91928"/>
    <lineage>
        <taxon>Eukaryota</taxon>
        <taxon>Fungi</taxon>
        <taxon>Dikarya</taxon>
        <taxon>Ascomycota</taxon>
        <taxon>Pezizomycotina</taxon>
        <taxon>Eurotiomycetes</taxon>
        <taxon>Chaetothyriomycetidae</taxon>
        <taxon>Chaetothyriales</taxon>
        <taxon>Herpotrichiellaceae</taxon>
        <taxon>Exophiala</taxon>
    </lineage>
</organism>
<proteinExistence type="predicted"/>
<keyword evidence="1" id="KW-0175">Coiled coil</keyword>
<evidence type="ECO:0000313" key="2">
    <source>
        <dbReference type="EMBL" id="KIW18327.1"/>
    </source>
</evidence>
<name>A0A0D2A018_9EURO</name>
<dbReference type="HOGENOM" id="CLU_374691_0_0_1"/>
<dbReference type="RefSeq" id="XP_016238543.1">
    <property type="nucleotide sequence ID" value="XM_016376973.1"/>
</dbReference>
<dbReference type="STRING" id="91928.A0A0D2A018"/>
<keyword evidence="3" id="KW-1185">Reference proteome</keyword>
<dbReference type="AlphaFoldDB" id="A0A0D2A018"/>
<dbReference type="OrthoDB" id="4495314at2759"/>
<dbReference type="GeneID" id="27329698"/>
<accession>A0A0D2A018</accession>
<dbReference type="VEuPathDB" id="FungiDB:PV08_02615"/>